<keyword evidence="5" id="KW-1185">Reference proteome</keyword>
<evidence type="ECO:0000313" key="5">
    <source>
        <dbReference type="Proteomes" id="UP000332933"/>
    </source>
</evidence>
<reference evidence="3" key="2">
    <citation type="submission" date="2019-06" db="EMBL/GenBank/DDBJ databases">
        <title>Genomics analysis of Aphanomyces spp. identifies a new class of oomycete effector associated with host adaptation.</title>
        <authorList>
            <person name="Gaulin E."/>
        </authorList>
    </citation>
    <scope>NUCLEOTIDE SEQUENCE</scope>
    <source>
        <strain evidence="3">CBS 578.67</strain>
    </source>
</reference>
<dbReference type="EMBL" id="VJMH01005418">
    <property type="protein sequence ID" value="KAF0696211.1"/>
    <property type="molecule type" value="Genomic_DNA"/>
</dbReference>
<evidence type="ECO:0000313" key="4">
    <source>
        <dbReference type="EMBL" id="VFT89865.1"/>
    </source>
</evidence>
<feature type="transmembrane region" description="Helical" evidence="2">
    <location>
        <begin position="379"/>
        <end position="401"/>
    </location>
</feature>
<keyword evidence="2" id="KW-0812">Transmembrane</keyword>
<feature type="transmembrane region" description="Helical" evidence="2">
    <location>
        <begin position="158"/>
        <end position="177"/>
    </location>
</feature>
<feature type="transmembrane region" description="Helical" evidence="2">
    <location>
        <begin position="133"/>
        <end position="152"/>
    </location>
</feature>
<evidence type="ECO:0000256" key="2">
    <source>
        <dbReference type="SAM" id="Phobius"/>
    </source>
</evidence>
<sequence>MERRPSVRQRRSSNAAEKTTTDPPTTTKETTPLAQWIKYLMETSISEMTMFQQLWAAIDLYGHEATVKAITVMTLLVLYLYVSGTSIINLDQFDPVVVDHAIAAVALSGPLVYLIMLNMYYSDVETPVGLSLLTLRVTCCCIVGAAMTIFVTEMFSRRVVLSLVLMGYGGWGFFYAWSVPLWRWYMYDVRQYGLIAYLPAGLQDTLLRMTLLEWLTDTSFIDNLRQYFPFFLPLNANEQQRVVESLPNDTQAMMTKPGLIYMLSPSLQDMLLPDPAVAAPPPPPSSSVVTVVDGSRDSRSVVVPSTVGFEFQKVDALVPTAAAATSTSIMTDILNEKITSTITAIVQLPSPKLLNRTAAISTFLFALQLRQSTKARVHFLLLLRVLSMAVLGTIACASVSLRAVQVITAMPSTRKYLALIQDIWVRQQSHRRTLTHGGGSDPTAKSVEVAAKYGLTAAAILWAIRKLRQ</sequence>
<dbReference type="AlphaFoldDB" id="A0A485KX30"/>
<name>A0A485KX30_9STRA</name>
<keyword evidence="2" id="KW-0472">Membrane</keyword>
<gene>
    <name evidence="4" type="primary">Aste57867_13020</name>
    <name evidence="3" type="ORF">As57867_012972</name>
    <name evidence="4" type="ORF">ASTE57867_13020</name>
</gene>
<feature type="region of interest" description="Disordered" evidence="1">
    <location>
        <begin position="1"/>
        <end position="29"/>
    </location>
</feature>
<feature type="compositionally biased region" description="Basic residues" evidence="1">
    <location>
        <begin position="1"/>
        <end position="11"/>
    </location>
</feature>
<proteinExistence type="predicted"/>
<feature type="compositionally biased region" description="Low complexity" evidence="1">
    <location>
        <begin position="17"/>
        <end position="29"/>
    </location>
</feature>
<feature type="transmembrane region" description="Helical" evidence="2">
    <location>
        <begin position="100"/>
        <end position="121"/>
    </location>
</feature>
<evidence type="ECO:0000256" key="1">
    <source>
        <dbReference type="SAM" id="MobiDB-lite"/>
    </source>
</evidence>
<accession>A0A485KX30</accession>
<dbReference type="OrthoDB" id="76271at2759"/>
<dbReference type="Proteomes" id="UP000332933">
    <property type="component" value="Unassembled WGS sequence"/>
</dbReference>
<protein>
    <submittedName>
        <fullName evidence="4">Aste57867_13020 protein</fullName>
    </submittedName>
</protein>
<evidence type="ECO:0000313" key="3">
    <source>
        <dbReference type="EMBL" id="KAF0696211.1"/>
    </source>
</evidence>
<organism evidence="4 5">
    <name type="scientific">Aphanomyces stellatus</name>
    <dbReference type="NCBI Taxonomy" id="120398"/>
    <lineage>
        <taxon>Eukaryota</taxon>
        <taxon>Sar</taxon>
        <taxon>Stramenopiles</taxon>
        <taxon>Oomycota</taxon>
        <taxon>Saprolegniomycetes</taxon>
        <taxon>Saprolegniales</taxon>
        <taxon>Verrucalvaceae</taxon>
        <taxon>Aphanomyces</taxon>
    </lineage>
</organism>
<keyword evidence="2" id="KW-1133">Transmembrane helix</keyword>
<dbReference type="EMBL" id="CAADRA010005439">
    <property type="protein sequence ID" value="VFT89865.1"/>
    <property type="molecule type" value="Genomic_DNA"/>
</dbReference>
<reference evidence="4 5" key="1">
    <citation type="submission" date="2019-03" db="EMBL/GenBank/DDBJ databases">
        <authorList>
            <person name="Gaulin E."/>
            <person name="Dumas B."/>
        </authorList>
    </citation>
    <scope>NUCLEOTIDE SEQUENCE [LARGE SCALE GENOMIC DNA]</scope>
    <source>
        <strain evidence="4">CBS 568.67</strain>
    </source>
</reference>
<feature type="transmembrane region" description="Helical" evidence="2">
    <location>
        <begin position="69"/>
        <end position="88"/>
    </location>
</feature>